<dbReference type="PANTHER" id="PTHR15545">
    <property type="entry name" value="PDZ DOMAIN CONTAINING RING FINGER PROTEIN 3, 4"/>
    <property type="match status" value="1"/>
</dbReference>
<dbReference type="RefSeq" id="XP_014678456.1">
    <property type="nucleotide sequence ID" value="XM_014822970.1"/>
</dbReference>
<gene>
    <name evidence="3" type="primary">LOC106818249</name>
</gene>
<evidence type="ECO:0000313" key="3">
    <source>
        <dbReference type="RefSeq" id="XP_014678456.1"/>
    </source>
</evidence>
<dbReference type="InterPro" id="IPR051971">
    <property type="entry name" value="E3_ubiquitin-PDZ_ligase"/>
</dbReference>
<protein>
    <submittedName>
        <fullName evidence="3">PDZ domain-containing protein 4-like</fullName>
    </submittedName>
</protein>
<evidence type="ECO:0000313" key="2">
    <source>
        <dbReference type="Proteomes" id="UP000695022"/>
    </source>
</evidence>
<feature type="region of interest" description="Disordered" evidence="1">
    <location>
        <begin position="93"/>
        <end position="113"/>
    </location>
</feature>
<keyword evidence="2" id="KW-1185">Reference proteome</keyword>
<accession>A0ABM1F1Y5</accession>
<feature type="region of interest" description="Disordered" evidence="1">
    <location>
        <begin position="201"/>
        <end position="222"/>
    </location>
</feature>
<dbReference type="GeneID" id="106818249"/>
<organism evidence="2 3">
    <name type="scientific">Priapulus caudatus</name>
    <name type="common">Priapulid worm</name>
    <dbReference type="NCBI Taxonomy" id="37621"/>
    <lineage>
        <taxon>Eukaryota</taxon>
        <taxon>Metazoa</taxon>
        <taxon>Ecdysozoa</taxon>
        <taxon>Scalidophora</taxon>
        <taxon>Priapulida</taxon>
        <taxon>Priapulimorpha</taxon>
        <taxon>Priapulimorphida</taxon>
        <taxon>Priapulidae</taxon>
        <taxon>Priapulus</taxon>
    </lineage>
</organism>
<feature type="region of interest" description="Disordered" evidence="1">
    <location>
        <begin position="29"/>
        <end position="78"/>
    </location>
</feature>
<proteinExistence type="predicted"/>
<name>A0ABM1F1Y5_PRICU</name>
<dbReference type="PANTHER" id="PTHR15545:SF8">
    <property type="entry name" value="SLO-INTERACTING PROTEIN 1"/>
    <property type="match status" value="1"/>
</dbReference>
<sequence length="276" mass="31069">MACCACECGSRPASQNSIDRELEDLHREIQNLTVLPRPPLPSSSSSSSLRKPRRHSDTSVWRQGAPPSAQPRSRSFPDAATTRLQVALAVDSSSAYNTGDSEHNNSSRNSPLGDAHLSLLRLSAPADASPTPTPSGGWRVKRRSDGSRYVTRKPGRSLVLKQREWRLLEERCGATTDDDALSEMKAGRHWSREERKRHLVRARERRRRREDAASRPLREQEAADNVPGILELSRRKQSFKDGKNFDDFVTVQEMMVHGSRGAHRYPYRHLLSVTTV</sequence>
<reference evidence="3" key="1">
    <citation type="submission" date="2025-08" db="UniProtKB">
        <authorList>
            <consortium name="RefSeq"/>
        </authorList>
    </citation>
    <scope>IDENTIFICATION</scope>
</reference>
<feature type="compositionally biased region" description="Basic and acidic residues" evidence="1">
    <location>
        <begin position="209"/>
        <end position="221"/>
    </location>
</feature>
<evidence type="ECO:0000256" key="1">
    <source>
        <dbReference type="SAM" id="MobiDB-lite"/>
    </source>
</evidence>
<feature type="region of interest" description="Disordered" evidence="1">
    <location>
        <begin position="125"/>
        <end position="153"/>
    </location>
</feature>
<dbReference type="Proteomes" id="UP000695022">
    <property type="component" value="Unplaced"/>
</dbReference>